<dbReference type="InterPro" id="IPR007344">
    <property type="entry name" value="GrpB/CoaE"/>
</dbReference>
<gene>
    <name evidence="3" type="ORF">Bealeia1_01513</name>
</gene>
<dbReference type="InterPro" id="IPR043519">
    <property type="entry name" value="NT_sf"/>
</dbReference>
<name>A0ABZ2C4D1_9PROT</name>
<dbReference type="EMBL" id="CP133270">
    <property type="protein sequence ID" value="WVX67314.1"/>
    <property type="molecule type" value="Genomic_DNA"/>
</dbReference>
<dbReference type="SUPFAM" id="SSF81301">
    <property type="entry name" value="Nucleotidyltransferase"/>
    <property type="match status" value="1"/>
</dbReference>
<dbReference type="PANTHER" id="PTHR34822">
    <property type="entry name" value="GRPB DOMAIN PROTEIN (AFU_ORTHOLOGUE AFUA_1G01530)"/>
    <property type="match status" value="1"/>
</dbReference>
<evidence type="ECO:0000256" key="1">
    <source>
        <dbReference type="ARBA" id="ARBA00007689"/>
    </source>
</evidence>
<organism evidence="3 4">
    <name type="scientific">Candidatus Bealeia paramacronuclearis</name>
    <dbReference type="NCBI Taxonomy" id="1921001"/>
    <lineage>
        <taxon>Bacteria</taxon>
        <taxon>Pseudomonadati</taxon>
        <taxon>Pseudomonadota</taxon>
        <taxon>Alphaproteobacteria</taxon>
        <taxon>Holosporales</taxon>
        <taxon>Holosporaceae</taxon>
        <taxon>Candidatus Bealeia</taxon>
    </lineage>
</organism>
<dbReference type="InterPro" id="IPR011008">
    <property type="entry name" value="Dimeric_a/b-barrel"/>
</dbReference>
<protein>
    <submittedName>
        <fullName evidence="3">GrpB family protein</fullName>
    </submittedName>
</protein>
<dbReference type="Proteomes" id="UP001330434">
    <property type="component" value="Chromosome"/>
</dbReference>
<evidence type="ECO:0000313" key="4">
    <source>
        <dbReference type="Proteomes" id="UP001330434"/>
    </source>
</evidence>
<proteinExistence type="inferred from homology"/>
<accession>A0ABZ2C4D1</accession>
<evidence type="ECO:0000313" key="3">
    <source>
        <dbReference type="EMBL" id="WVX67314.1"/>
    </source>
</evidence>
<dbReference type="Gene3D" id="3.30.70.1060">
    <property type="entry name" value="Dimeric alpha+beta barrel"/>
    <property type="match status" value="1"/>
</dbReference>
<evidence type="ECO:0000259" key="2">
    <source>
        <dbReference type="Pfam" id="PF03795"/>
    </source>
</evidence>
<feature type="domain" description="YCII-related" evidence="2">
    <location>
        <begin position="1"/>
        <end position="82"/>
    </location>
</feature>
<dbReference type="PANTHER" id="PTHR34822:SF1">
    <property type="entry name" value="GRPB FAMILY PROTEIN"/>
    <property type="match status" value="1"/>
</dbReference>
<dbReference type="Gene3D" id="3.30.460.10">
    <property type="entry name" value="Beta Polymerase, domain 2"/>
    <property type="match status" value="1"/>
</dbReference>
<dbReference type="SUPFAM" id="SSF54909">
    <property type="entry name" value="Dimeric alpha+beta barrel"/>
    <property type="match status" value="1"/>
</dbReference>
<reference evidence="3 4" key="1">
    <citation type="journal article" date="2024" name="Environ. Microbiol.">
        <title>Novel evolutionary insights on the interactions of the Holosporales (Alphaproteobacteria) with eukaryotic hosts from comparative genomics.</title>
        <authorList>
            <person name="Giovannini M."/>
            <person name="Petroni G."/>
            <person name="Castelli M."/>
        </authorList>
    </citation>
    <scope>NUCLEOTIDE SEQUENCE [LARGE SCALE GENOMIC DNA]</scope>
    <source>
        <strain evidence="3 4">US_Bl 15I1</strain>
    </source>
</reference>
<dbReference type="InterPro" id="IPR005545">
    <property type="entry name" value="YCII"/>
</dbReference>
<sequence>MFIVFLHYQVPLDQVDLHIEAHRGFLKKYYDEGKFILSGPRIPREKGGVIVMDASIRGRVAQIMSEDPFIQQGIATYEMVPFEPTRFHEFLSPIIERRNQHQIEVVPYDPSWPHRFEELARELKEILGDNLVAIHHIGSTSVLGLSAKPIIDIIPVVKNLDQVDAVSSQFEARGYEVKGELGMISRRFFTKSDASGNRMANVHTWSEGSPEVERHLIFCNYLRAHPDVAQEYANLKFKLAEAYPHNREGYTGGKGDWISSIVERAKQEHDREKTPS</sequence>
<dbReference type="Pfam" id="PF03795">
    <property type="entry name" value="YCII"/>
    <property type="match status" value="1"/>
</dbReference>
<comment type="similarity">
    <text evidence="1">Belongs to the YciI family.</text>
</comment>
<dbReference type="Pfam" id="PF04229">
    <property type="entry name" value="GrpB"/>
    <property type="match status" value="1"/>
</dbReference>
<dbReference type="RefSeq" id="WP_331256085.1">
    <property type="nucleotide sequence ID" value="NZ_CP133270.1"/>
</dbReference>
<keyword evidence="4" id="KW-1185">Reference proteome</keyword>